<dbReference type="Gramene" id="KCW50539">
    <property type="protein sequence ID" value="KCW50539"/>
    <property type="gene ID" value="EUGRSUZ_J00261"/>
</dbReference>
<reference evidence="1" key="1">
    <citation type="submission" date="2013-07" db="EMBL/GenBank/DDBJ databases">
        <title>The genome of Eucalyptus grandis.</title>
        <authorList>
            <person name="Schmutz J."/>
            <person name="Hayes R."/>
            <person name="Myburg A."/>
            <person name="Tuskan G."/>
            <person name="Grattapaglia D."/>
            <person name="Rokhsar D.S."/>
        </authorList>
    </citation>
    <scope>NUCLEOTIDE SEQUENCE</scope>
    <source>
        <tissue evidence="1">Leaf extractions</tissue>
    </source>
</reference>
<sequence length="100" mass="11669">MQMLDCQIEVIRRAMMHPPTNQVELFLNTIQPHSRYLTTTWVTFRTISDTLRVGRQIIFLIQIDGRTLVGRRISKRNDVIKCFSPTRSAATLTFLSQMNE</sequence>
<proteinExistence type="predicted"/>
<name>A0A059A9Z1_EUCGR</name>
<dbReference type="EMBL" id="KK198762">
    <property type="protein sequence ID" value="KCW50539.1"/>
    <property type="molecule type" value="Genomic_DNA"/>
</dbReference>
<dbReference type="InParanoid" id="A0A059A9Z1"/>
<protein>
    <submittedName>
        <fullName evidence="1">Uncharacterized protein</fullName>
    </submittedName>
</protein>
<dbReference type="AlphaFoldDB" id="A0A059A9Z1"/>
<gene>
    <name evidence="1" type="ORF">EUGRSUZ_J00261</name>
</gene>
<organism evidence="1">
    <name type="scientific">Eucalyptus grandis</name>
    <name type="common">Flooded gum</name>
    <dbReference type="NCBI Taxonomy" id="71139"/>
    <lineage>
        <taxon>Eukaryota</taxon>
        <taxon>Viridiplantae</taxon>
        <taxon>Streptophyta</taxon>
        <taxon>Embryophyta</taxon>
        <taxon>Tracheophyta</taxon>
        <taxon>Spermatophyta</taxon>
        <taxon>Magnoliopsida</taxon>
        <taxon>eudicotyledons</taxon>
        <taxon>Gunneridae</taxon>
        <taxon>Pentapetalae</taxon>
        <taxon>rosids</taxon>
        <taxon>malvids</taxon>
        <taxon>Myrtales</taxon>
        <taxon>Myrtaceae</taxon>
        <taxon>Myrtoideae</taxon>
        <taxon>Eucalypteae</taxon>
        <taxon>Eucalyptus</taxon>
    </lineage>
</organism>
<accession>A0A059A9Z1</accession>
<evidence type="ECO:0000313" key="1">
    <source>
        <dbReference type="EMBL" id="KCW50539.1"/>
    </source>
</evidence>